<comment type="similarity">
    <text evidence="3">Belongs to the avfA family.</text>
</comment>
<dbReference type="Pfam" id="PF13460">
    <property type="entry name" value="NAD_binding_10"/>
    <property type="match status" value="1"/>
</dbReference>
<dbReference type="GO" id="GO:0004497">
    <property type="term" value="F:monooxygenase activity"/>
    <property type="evidence" value="ECO:0007669"/>
    <property type="project" value="UniProtKB-KW"/>
</dbReference>
<protein>
    <recommendedName>
        <fullName evidence="4">NAD(P)-binding domain-containing protein</fullName>
    </recommendedName>
</protein>
<name>A0A3M7LVW2_9PLEO</name>
<evidence type="ECO:0000256" key="1">
    <source>
        <dbReference type="ARBA" id="ARBA00023002"/>
    </source>
</evidence>
<keyword evidence="6" id="KW-1185">Reference proteome</keyword>
<evidence type="ECO:0000256" key="2">
    <source>
        <dbReference type="ARBA" id="ARBA00023033"/>
    </source>
</evidence>
<dbReference type="AlphaFoldDB" id="A0A3M7LVW2"/>
<evidence type="ECO:0000256" key="3">
    <source>
        <dbReference type="ARBA" id="ARBA00038376"/>
    </source>
</evidence>
<reference evidence="5 6" key="1">
    <citation type="journal article" date="2014" name="PLoS ONE">
        <title>De novo Genome Assembly of the Fungal Plant Pathogen Pyrenophora semeniperda.</title>
        <authorList>
            <person name="Soliai M.M."/>
            <person name="Meyer S.E."/>
            <person name="Udall J.A."/>
            <person name="Elzinga D.E."/>
            <person name="Hermansen R.A."/>
            <person name="Bodily P.M."/>
            <person name="Hart A.A."/>
            <person name="Coleman C.E."/>
        </authorList>
    </citation>
    <scope>NUCLEOTIDE SEQUENCE [LARGE SCALE GENOMIC DNA]</scope>
    <source>
        <strain evidence="5 6">CCB06</strain>
        <tissue evidence="5">Mycelium</tissue>
    </source>
</reference>
<dbReference type="Gene3D" id="3.40.50.720">
    <property type="entry name" value="NAD(P)-binding Rossmann-like Domain"/>
    <property type="match status" value="1"/>
</dbReference>
<accession>A0A3M7LVW2</accession>
<dbReference type="OrthoDB" id="10254221at2759"/>
<dbReference type="InterPro" id="IPR036291">
    <property type="entry name" value="NAD(P)-bd_dom_sf"/>
</dbReference>
<dbReference type="Proteomes" id="UP000265663">
    <property type="component" value="Unassembled WGS sequence"/>
</dbReference>
<sequence length="262" mass="28861">MAATYAVLGATGNCGTALIDNLLRTEDAKVNAYCRNKTKLIQKVPYLDGNERVQVYEGSIYHIDLLAECVRGTRAIFHVVTTNTNVPGCSVGLDTAKSIVSALGKIRADSQPDVTLPRVVLLSSSTIDDHLSRHMFRFFRAILLTSASHVYEDLRRTEAFLRSQEDWVSTIFMKPGGLSVDIQRGHRLNLDEDESFISYLDLSAAMIEAANDPEGRFDMKNISVVNTNGAAKFPPGTPICILTGLARHFFPFLHPYLPSTGP</sequence>
<proteinExistence type="inferred from homology"/>
<dbReference type="InterPro" id="IPR016040">
    <property type="entry name" value="NAD(P)-bd_dom"/>
</dbReference>
<dbReference type="SUPFAM" id="SSF51735">
    <property type="entry name" value="NAD(P)-binding Rossmann-fold domains"/>
    <property type="match status" value="1"/>
</dbReference>
<keyword evidence="2" id="KW-0503">Monooxygenase</keyword>
<dbReference type="PANTHER" id="PTHR15020">
    <property type="entry name" value="FLAVIN REDUCTASE-RELATED"/>
    <property type="match status" value="1"/>
</dbReference>
<organism evidence="5 6">
    <name type="scientific">Pyrenophora seminiperda CCB06</name>
    <dbReference type="NCBI Taxonomy" id="1302712"/>
    <lineage>
        <taxon>Eukaryota</taxon>
        <taxon>Fungi</taxon>
        <taxon>Dikarya</taxon>
        <taxon>Ascomycota</taxon>
        <taxon>Pezizomycotina</taxon>
        <taxon>Dothideomycetes</taxon>
        <taxon>Pleosporomycetidae</taxon>
        <taxon>Pleosporales</taxon>
        <taxon>Pleosporineae</taxon>
        <taxon>Pleosporaceae</taxon>
        <taxon>Pyrenophora</taxon>
    </lineage>
</organism>
<dbReference type="EMBL" id="KE747806">
    <property type="protein sequence ID" value="RMZ66349.1"/>
    <property type="molecule type" value="Genomic_DNA"/>
</dbReference>
<keyword evidence="1" id="KW-0560">Oxidoreductase</keyword>
<dbReference type="PANTHER" id="PTHR15020:SF37">
    <property type="entry name" value="OXIDOREDUCTASE MDPK"/>
    <property type="match status" value="1"/>
</dbReference>
<gene>
    <name evidence="5" type="ORF">GMOD_00005485</name>
</gene>
<feature type="domain" description="NAD(P)-binding" evidence="4">
    <location>
        <begin position="9"/>
        <end position="213"/>
    </location>
</feature>
<evidence type="ECO:0000259" key="4">
    <source>
        <dbReference type="Pfam" id="PF13460"/>
    </source>
</evidence>
<evidence type="ECO:0000313" key="6">
    <source>
        <dbReference type="Proteomes" id="UP000265663"/>
    </source>
</evidence>
<evidence type="ECO:0000313" key="5">
    <source>
        <dbReference type="EMBL" id="RMZ66349.1"/>
    </source>
</evidence>